<dbReference type="AlphaFoldDB" id="A0A326U5K8"/>
<dbReference type="SUPFAM" id="SSF51445">
    <property type="entry name" value="(Trans)glycosidases"/>
    <property type="match status" value="1"/>
</dbReference>
<evidence type="ECO:0000313" key="2">
    <source>
        <dbReference type="EMBL" id="PZW25302.1"/>
    </source>
</evidence>
<dbReference type="GO" id="GO:0005975">
    <property type="term" value="P:carbohydrate metabolic process"/>
    <property type="evidence" value="ECO:0007669"/>
    <property type="project" value="InterPro"/>
</dbReference>
<evidence type="ECO:0000259" key="1">
    <source>
        <dbReference type="Pfam" id="PF00704"/>
    </source>
</evidence>
<organism evidence="2 3">
    <name type="scientific">Thermosporothrix hazakensis</name>
    <dbReference type="NCBI Taxonomy" id="644383"/>
    <lineage>
        <taxon>Bacteria</taxon>
        <taxon>Bacillati</taxon>
        <taxon>Chloroflexota</taxon>
        <taxon>Ktedonobacteria</taxon>
        <taxon>Ktedonobacterales</taxon>
        <taxon>Thermosporotrichaceae</taxon>
        <taxon>Thermosporothrix</taxon>
    </lineage>
</organism>
<dbReference type="GO" id="GO:0016787">
    <property type="term" value="F:hydrolase activity"/>
    <property type="evidence" value="ECO:0007669"/>
    <property type="project" value="UniProtKB-KW"/>
</dbReference>
<keyword evidence="2" id="KW-0378">Hydrolase</keyword>
<dbReference type="InterPro" id="IPR017853">
    <property type="entry name" value="GH"/>
</dbReference>
<gene>
    <name evidence="2" type="ORF">EI42_04354</name>
</gene>
<proteinExistence type="predicted"/>
<sequence>MLSTGILGEIVLSFSVCVKRKEETVSVNTQKNEGENRKAEAQKIALYVQDIFDKENPSPDQLKEMEAAAKELGDAGFGTIILAFLHVHNDGSFWYNNISLAKTQSFLPNIIKTMKQPKKVSKVLLSIGGWKTEDFQAIKKNPAKFKQQFLTWKNTLGIDGFDIDIENDYEECKTTLVDLVNWGAKQGLTVTAAPYTERNYWLDILKQTSSSKKPLFAWWNLQLYGRANYADWEKEVKKVVTDAQAFLVPGYTIEYQAAPNDILSNLKNLRKTYSGISGGFLWQYEWIKKHKKGTVKEYATALQNALKDQSTQGEEQKKAVQQAAKRR</sequence>
<accession>A0A326U5K8</accession>
<dbReference type="EMBL" id="QKUF01000019">
    <property type="protein sequence ID" value="PZW25302.1"/>
    <property type="molecule type" value="Genomic_DNA"/>
</dbReference>
<evidence type="ECO:0000313" key="3">
    <source>
        <dbReference type="Proteomes" id="UP000248806"/>
    </source>
</evidence>
<dbReference type="Proteomes" id="UP000248806">
    <property type="component" value="Unassembled WGS sequence"/>
</dbReference>
<dbReference type="InterPro" id="IPR001223">
    <property type="entry name" value="Glyco_hydro18_cat"/>
</dbReference>
<comment type="caution">
    <text evidence="2">The sequence shown here is derived from an EMBL/GenBank/DDBJ whole genome shotgun (WGS) entry which is preliminary data.</text>
</comment>
<protein>
    <submittedName>
        <fullName evidence="2">Glycosyl hydrolase family 18 (Putative chitinase)</fullName>
    </submittedName>
</protein>
<dbReference type="Gene3D" id="3.20.20.80">
    <property type="entry name" value="Glycosidases"/>
    <property type="match status" value="1"/>
</dbReference>
<dbReference type="OrthoDB" id="1089471at2"/>
<dbReference type="Pfam" id="PF00704">
    <property type="entry name" value="Glyco_hydro_18"/>
    <property type="match status" value="1"/>
</dbReference>
<reference evidence="2 3" key="1">
    <citation type="submission" date="2018-06" db="EMBL/GenBank/DDBJ databases">
        <title>Genomic Encyclopedia of Archaeal and Bacterial Type Strains, Phase II (KMG-II): from individual species to whole genera.</title>
        <authorList>
            <person name="Goeker M."/>
        </authorList>
    </citation>
    <scope>NUCLEOTIDE SEQUENCE [LARGE SCALE GENOMIC DNA]</scope>
    <source>
        <strain evidence="2 3">ATCC BAA-1881</strain>
    </source>
</reference>
<feature type="domain" description="GH18" evidence="1">
    <location>
        <begin position="77"/>
        <end position="247"/>
    </location>
</feature>
<keyword evidence="3" id="KW-1185">Reference proteome</keyword>
<name>A0A326U5K8_THEHA</name>